<dbReference type="PANTHER" id="PTHR34386">
    <property type="entry name" value="GLUTAREDOXIN"/>
    <property type="match status" value="1"/>
</dbReference>
<dbReference type="PROSITE" id="PS51354">
    <property type="entry name" value="GLUTAREDOXIN_2"/>
    <property type="match status" value="1"/>
</dbReference>
<dbReference type="InterPro" id="IPR002109">
    <property type="entry name" value="Glutaredoxin"/>
</dbReference>
<reference evidence="2" key="2">
    <citation type="journal article" date="2022" name="3 Biotech.">
        <title>Isomaltooligosaccharides utilization and genomic characterization of human infant anti-inflammatory Bifidobacterium longum and Bifidobacterium breve strains.</title>
        <authorList>
            <person name="Sharma S."/>
            <person name="Singh S."/>
            <person name="Chaudhary V."/>
            <person name="Mantri S."/>
            <person name="Chander A."/>
            <person name="Maurya R."/>
            <person name="Rajarammohan S."/>
            <person name="Singh R.P."/>
            <person name="Rishi P."/>
            <person name="Bishnoi M."/>
            <person name="Bhadada S.K."/>
            <person name="Kondepudi K.K."/>
        </authorList>
    </citation>
    <scope>NUCLEOTIDE SEQUENCE</scope>
    <source>
        <strain evidence="2">Bif11</strain>
    </source>
</reference>
<dbReference type="Gene3D" id="3.40.30.10">
    <property type="entry name" value="Glutaredoxin"/>
    <property type="match status" value="1"/>
</dbReference>
<comment type="caution">
    <text evidence="2">The sequence shown here is derived from an EMBL/GenBank/DDBJ whole genome shotgun (WGS) entry which is preliminary data.</text>
</comment>
<gene>
    <name evidence="2" type="ORF">DC496_07490</name>
</gene>
<dbReference type="GO" id="GO:0009055">
    <property type="term" value="F:electron transfer activity"/>
    <property type="evidence" value="ECO:0007669"/>
    <property type="project" value="TreeGrafter"/>
</dbReference>
<dbReference type="EMBL" id="QELD01000012">
    <property type="protein sequence ID" value="MDN4188177.1"/>
    <property type="molecule type" value="Genomic_DNA"/>
</dbReference>
<dbReference type="CDD" id="cd02976">
    <property type="entry name" value="NrdH"/>
    <property type="match status" value="1"/>
</dbReference>
<proteinExistence type="predicted"/>
<dbReference type="GO" id="GO:0045454">
    <property type="term" value="P:cell redox homeostasis"/>
    <property type="evidence" value="ECO:0007669"/>
    <property type="project" value="TreeGrafter"/>
</dbReference>
<evidence type="ECO:0000313" key="3">
    <source>
        <dbReference type="Proteomes" id="UP001169990"/>
    </source>
</evidence>
<dbReference type="InterPro" id="IPR051548">
    <property type="entry name" value="Grx-like_ET"/>
</dbReference>
<dbReference type="SUPFAM" id="SSF52833">
    <property type="entry name" value="Thioredoxin-like"/>
    <property type="match status" value="1"/>
</dbReference>
<evidence type="ECO:0000259" key="1">
    <source>
        <dbReference type="Pfam" id="PF00462"/>
    </source>
</evidence>
<dbReference type="Pfam" id="PF00462">
    <property type="entry name" value="Glutaredoxin"/>
    <property type="match status" value="1"/>
</dbReference>
<reference evidence="2" key="1">
    <citation type="submission" date="2018-05" db="EMBL/GenBank/DDBJ databases">
        <authorList>
            <person name="Kondepudi K.K."/>
            <person name="Singh S."/>
            <person name="Chaudhry V."/>
            <person name="Mantri S."/>
            <person name="Bhadada S."/>
            <person name="Bishnoi M."/>
            <person name="Kaur J."/>
            <person name="Sharma S."/>
            <person name="Bhatia R."/>
        </authorList>
    </citation>
    <scope>NUCLEOTIDE SEQUENCE</scope>
    <source>
        <strain evidence="2">Bif11</strain>
    </source>
</reference>
<dbReference type="Proteomes" id="UP001169990">
    <property type="component" value="Unassembled WGS sequence"/>
</dbReference>
<organism evidence="2 3">
    <name type="scientific">Bifidobacterium breve</name>
    <dbReference type="NCBI Taxonomy" id="1685"/>
    <lineage>
        <taxon>Bacteria</taxon>
        <taxon>Bacillati</taxon>
        <taxon>Actinomycetota</taxon>
        <taxon>Actinomycetes</taxon>
        <taxon>Bifidobacteriales</taxon>
        <taxon>Bifidobacteriaceae</taxon>
        <taxon>Bifidobacterium</taxon>
    </lineage>
</organism>
<name>A0AAP9K7N0_BIFBR</name>
<dbReference type="PANTHER" id="PTHR34386:SF1">
    <property type="entry name" value="GLUTAREDOXIN-LIKE PROTEIN NRDH"/>
    <property type="match status" value="1"/>
</dbReference>
<dbReference type="AlphaFoldDB" id="A0AAP9K7N0"/>
<evidence type="ECO:0000313" key="2">
    <source>
        <dbReference type="EMBL" id="MDN4188177.1"/>
    </source>
</evidence>
<accession>A0AAP9K7N0</accession>
<sequence>MAIVSLFNRDRWRGVAMTVTVFTKPHCPQCNATKRQLTKLGVPFETVDLTENPGTLEQLQAAGFQQAPVVITPNNSWTGYRPDLIREVAQQVSAEANASAMVSA</sequence>
<dbReference type="InterPro" id="IPR036249">
    <property type="entry name" value="Thioredoxin-like_sf"/>
</dbReference>
<protein>
    <submittedName>
        <fullName evidence="2">Glutaredoxin family protein</fullName>
    </submittedName>
</protein>
<feature type="domain" description="Glutaredoxin" evidence="1">
    <location>
        <begin position="19"/>
        <end position="71"/>
    </location>
</feature>